<protein>
    <submittedName>
        <fullName evidence="3">CPBP family intramembrane metalloprotease</fullName>
    </submittedName>
</protein>
<dbReference type="Proteomes" id="UP001429984">
    <property type="component" value="Unassembled WGS sequence"/>
</dbReference>
<feature type="transmembrane region" description="Helical" evidence="1">
    <location>
        <begin position="83"/>
        <end position="105"/>
    </location>
</feature>
<feature type="transmembrane region" description="Helical" evidence="1">
    <location>
        <begin position="162"/>
        <end position="180"/>
    </location>
</feature>
<feature type="transmembrane region" description="Helical" evidence="1">
    <location>
        <begin position="44"/>
        <end position="63"/>
    </location>
</feature>
<keyword evidence="3" id="KW-0645">Protease</keyword>
<organism evidence="3 4">
    <name type="scientific">Lysobacter niastensis</name>
    <dbReference type="NCBI Taxonomy" id="380629"/>
    <lineage>
        <taxon>Bacteria</taxon>
        <taxon>Pseudomonadati</taxon>
        <taxon>Pseudomonadota</taxon>
        <taxon>Gammaproteobacteria</taxon>
        <taxon>Lysobacterales</taxon>
        <taxon>Lysobacteraceae</taxon>
        <taxon>Lysobacter</taxon>
    </lineage>
</organism>
<evidence type="ECO:0000313" key="3">
    <source>
        <dbReference type="EMBL" id="MBF6025038.1"/>
    </source>
</evidence>
<accession>A0ABS0B9U9</accession>
<name>A0ABS0B9U9_9GAMM</name>
<reference evidence="3 4" key="1">
    <citation type="submission" date="2020-11" db="EMBL/GenBank/DDBJ databases">
        <title>Draft Genome Sequence and Secondary Metabolite Biosynthetic Potential of the Lysobacter niastensis Type strain DSM 18481.</title>
        <authorList>
            <person name="Turrini P."/>
            <person name="Artuso I."/>
            <person name="Tescari M."/>
            <person name="Lugli G.A."/>
            <person name="Frangipani E."/>
            <person name="Ventura M."/>
            <person name="Visca P."/>
        </authorList>
    </citation>
    <scope>NUCLEOTIDE SEQUENCE [LARGE SCALE GENOMIC DNA]</scope>
    <source>
        <strain evidence="3 4">DSM 18481</strain>
    </source>
</reference>
<feature type="transmembrane region" description="Helical" evidence="1">
    <location>
        <begin position="187"/>
        <end position="204"/>
    </location>
</feature>
<feature type="transmembrane region" description="Helical" evidence="1">
    <location>
        <begin position="6"/>
        <end position="24"/>
    </location>
</feature>
<keyword evidence="3" id="KW-0378">Hydrolase</keyword>
<comment type="caution">
    <text evidence="3">The sequence shown here is derived from an EMBL/GenBank/DDBJ whole genome shotgun (WGS) entry which is preliminary data.</text>
</comment>
<dbReference type="RefSeq" id="WP_194931649.1">
    <property type="nucleotide sequence ID" value="NZ_JADLZT010000007.1"/>
</dbReference>
<keyword evidence="1" id="KW-1133">Transmembrane helix</keyword>
<evidence type="ECO:0000313" key="4">
    <source>
        <dbReference type="Proteomes" id="UP001429984"/>
    </source>
</evidence>
<keyword evidence="3" id="KW-0482">Metalloprotease</keyword>
<dbReference type="Pfam" id="PF02517">
    <property type="entry name" value="Rce1-like"/>
    <property type="match status" value="1"/>
</dbReference>
<evidence type="ECO:0000259" key="2">
    <source>
        <dbReference type="Pfam" id="PF02517"/>
    </source>
</evidence>
<feature type="domain" description="CAAX prenyl protease 2/Lysostaphin resistance protein A-like" evidence="2">
    <location>
        <begin position="131"/>
        <end position="219"/>
    </location>
</feature>
<dbReference type="GO" id="GO:0008237">
    <property type="term" value="F:metallopeptidase activity"/>
    <property type="evidence" value="ECO:0007669"/>
    <property type="project" value="UniProtKB-KW"/>
</dbReference>
<proteinExistence type="predicted"/>
<keyword evidence="1" id="KW-0812">Transmembrane</keyword>
<gene>
    <name evidence="3" type="ORF">IU514_13485</name>
</gene>
<evidence type="ECO:0000256" key="1">
    <source>
        <dbReference type="SAM" id="Phobius"/>
    </source>
</evidence>
<sequence length="243" mass="26675">MTTLPDLLFVVLIAVVGPIIDYTVFWPAYRRLSRADPAWARRWLWASAIGNLWVLVAFGAAIWMASGRTWTSFGFTVPEGWRLWTAIALFLALAAYHVFALATLVRSADARASVRRQGGPVTSVVPHTRAELYWFGGVSLTAGFCEEFLFRGYFIWVFAPWLGWWGAAALSLPFFALAHIYQGWNGVFRTGIVGAFFTLTVAIFDSLWPAIALHALIDLGAGAMAWLALRDGAENGDSAAPAA</sequence>
<keyword evidence="1" id="KW-0472">Membrane</keyword>
<keyword evidence="4" id="KW-1185">Reference proteome</keyword>
<dbReference type="EMBL" id="JADLZT010000007">
    <property type="protein sequence ID" value="MBF6025038.1"/>
    <property type="molecule type" value="Genomic_DNA"/>
</dbReference>
<dbReference type="InterPro" id="IPR003675">
    <property type="entry name" value="Rce1/LyrA-like_dom"/>
</dbReference>